<name>A0A8S5V5W3_9CAUD</name>
<evidence type="ECO:0000313" key="1">
    <source>
        <dbReference type="EMBL" id="DAG02146.1"/>
    </source>
</evidence>
<dbReference type="EMBL" id="BK016204">
    <property type="protein sequence ID" value="DAG02146.1"/>
    <property type="molecule type" value="Genomic_DNA"/>
</dbReference>
<organism evidence="1">
    <name type="scientific">Siphoviridae sp. ctdd214</name>
    <dbReference type="NCBI Taxonomy" id="2825581"/>
    <lineage>
        <taxon>Viruses</taxon>
        <taxon>Duplodnaviria</taxon>
        <taxon>Heunggongvirae</taxon>
        <taxon>Uroviricota</taxon>
        <taxon>Caudoviricetes</taxon>
    </lineage>
</organism>
<accession>A0A8S5V5W3</accession>
<reference evidence="1" key="1">
    <citation type="journal article" date="2021" name="Proc. Natl. Acad. Sci. U.S.A.">
        <title>A Catalog of Tens of Thousands of Viruses from Human Metagenomes Reveals Hidden Associations with Chronic Diseases.</title>
        <authorList>
            <person name="Tisza M.J."/>
            <person name="Buck C.B."/>
        </authorList>
    </citation>
    <scope>NUCLEOTIDE SEQUENCE</scope>
    <source>
        <strain evidence="1">Ctdd214</strain>
    </source>
</reference>
<sequence length="113" mass="12730">MTAEEMIGKVKKNLEIDDDSRDLVISDVVIDVMNFCHILDLSENIEPFIRKKVEAIIEFEQSPAYAFPLGVKSIKDGDGSINFDDSINKETICGLSDKDKAYLRQFRKLSTGV</sequence>
<proteinExistence type="predicted"/>
<protein>
    <submittedName>
        <fullName evidence="1">Head to tail adaptor</fullName>
    </submittedName>
</protein>